<dbReference type="EC" id="3.5.2.2" evidence="9"/>
<dbReference type="SUPFAM" id="SSF51338">
    <property type="entry name" value="Composite domain of metallo-dependent hydrolases"/>
    <property type="match status" value="2"/>
</dbReference>
<evidence type="ECO:0000313" key="7">
    <source>
        <dbReference type="EMBL" id="CDS88140.1"/>
    </source>
</evidence>
<comment type="similarity">
    <text evidence="2">Belongs to the metallo-dependent hydrolases superfamily. Hydantoinase/dihydropyrimidinase family.</text>
</comment>
<dbReference type="EC" id="3.5.2.-" evidence="8"/>
<evidence type="ECO:0000313" key="8">
    <source>
        <dbReference type="EMBL" id="CDS88286.1"/>
    </source>
</evidence>
<dbReference type="PANTHER" id="PTHR11647:SF1">
    <property type="entry name" value="COLLAPSIN RESPONSE MEDIATOR PROTEIN"/>
    <property type="match status" value="1"/>
</dbReference>
<dbReference type="Pfam" id="PF01979">
    <property type="entry name" value="Amidohydro_1"/>
    <property type="match status" value="1"/>
</dbReference>
<dbReference type="RefSeq" id="WP_016728529.1">
    <property type="nucleotide sequence ID" value="NZ_BAABSG010000001.1"/>
</dbReference>
<comment type="PTM">
    <text evidence="5">Carbamylation allows a single lysine to coordinate two divalent metal cations.</text>
</comment>
<evidence type="ECO:0000256" key="5">
    <source>
        <dbReference type="PIRSR" id="PIRSR611778-50"/>
    </source>
</evidence>
<dbReference type="InterPro" id="IPR050378">
    <property type="entry name" value="Metallo-dep_Hydrolases_sf"/>
</dbReference>
<dbReference type="GO" id="GO:0004157">
    <property type="term" value="F:dihydropyrimidinase activity"/>
    <property type="evidence" value="ECO:0007669"/>
    <property type="project" value="UniProtKB-EC"/>
</dbReference>
<dbReference type="GO" id="GO:0046872">
    <property type="term" value="F:metal ion binding"/>
    <property type="evidence" value="ECO:0007669"/>
    <property type="project" value="UniProtKB-KW"/>
</dbReference>
<dbReference type="Gene3D" id="2.30.40.10">
    <property type="entry name" value="Urease, subunit C, domain 1"/>
    <property type="match status" value="1"/>
</dbReference>
<dbReference type="PATRIC" id="fig|1496.854.peg.2554"/>
<proteinExistence type="inferred from homology"/>
<keyword evidence="3" id="KW-0479">Metal-binding</keyword>
<dbReference type="NCBIfam" id="TIGR02033">
    <property type="entry name" value="D-hydantoinase"/>
    <property type="match status" value="1"/>
</dbReference>
<name>A0A069AMT8_CLODI</name>
<dbReference type="InterPro" id="IPR011778">
    <property type="entry name" value="Hydantoinase/dihydroPyrase"/>
</dbReference>
<dbReference type="InterPro" id="IPR032466">
    <property type="entry name" value="Metal_Hydrolase"/>
</dbReference>
<evidence type="ECO:0000313" key="9">
    <source>
        <dbReference type="EMBL" id="CDT16465.1"/>
    </source>
</evidence>
<feature type="domain" description="Amidohydrolase-related" evidence="6">
    <location>
        <begin position="49"/>
        <end position="433"/>
    </location>
</feature>
<dbReference type="EMBL" id="LK932994">
    <property type="protein sequence ID" value="CDT16465.1"/>
    <property type="molecule type" value="Genomic_DNA"/>
</dbReference>
<evidence type="ECO:0000259" key="6">
    <source>
        <dbReference type="Pfam" id="PF01979"/>
    </source>
</evidence>
<dbReference type="SUPFAM" id="SSF51556">
    <property type="entry name" value="Metallo-dependent hydrolases"/>
    <property type="match status" value="1"/>
</dbReference>
<feature type="modified residue" description="N6-carboxylysine" evidence="5">
    <location>
        <position position="149"/>
    </location>
</feature>
<dbReference type="GO" id="GO:0005829">
    <property type="term" value="C:cytosol"/>
    <property type="evidence" value="ECO:0007669"/>
    <property type="project" value="TreeGrafter"/>
</dbReference>
<dbReference type="AlphaFoldDB" id="A0A069AMT8"/>
<dbReference type="EMBL" id="LK932403">
    <property type="protein sequence ID" value="CDS88286.1"/>
    <property type="molecule type" value="Genomic_DNA"/>
</dbReference>
<dbReference type="Gene3D" id="3.20.20.140">
    <property type="entry name" value="Metal-dependent hydrolases"/>
    <property type="match status" value="1"/>
</dbReference>
<evidence type="ECO:0000256" key="2">
    <source>
        <dbReference type="ARBA" id="ARBA00008829"/>
    </source>
</evidence>
<dbReference type="InterPro" id="IPR006680">
    <property type="entry name" value="Amidohydro-rel"/>
</dbReference>
<reference evidence="9" key="1">
    <citation type="submission" date="2014-07" db="EMBL/GenBank/DDBJ databases">
        <authorList>
            <person name="Monot Marc"/>
        </authorList>
    </citation>
    <scope>NUCLEOTIDE SEQUENCE</scope>
    <source>
        <strain evidence="9">7032989</strain>
        <strain evidence="8">7032994</strain>
    </source>
</reference>
<evidence type="ECO:0000256" key="4">
    <source>
        <dbReference type="ARBA" id="ARBA00022801"/>
    </source>
</evidence>
<evidence type="ECO:0000256" key="1">
    <source>
        <dbReference type="ARBA" id="ARBA00001947"/>
    </source>
</evidence>
<protein>
    <submittedName>
        <fullName evidence="8 9">D-hydantoinase</fullName>
        <ecNumber evidence="8">3.5.2.-</ecNumber>
        <ecNumber evidence="9">3.5.2.2</ecNumber>
    </submittedName>
</protein>
<dbReference type="CDD" id="cd01314">
    <property type="entry name" value="D-HYD"/>
    <property type="match status" value="1"/>
</dbReference>
<organism evidence="9">
    <name type="scientific">Clostridioides difficile</name>
    <name type="common">Peptoclostridium difficile</name>
    <dbReference type="NCBI Taxonomy" id="1496"/>
    <lineage>
        <taxon>Bacteria</taxon>
        <taxon>Bacillati</taxon>
        <taxon>Bacillota</taxon>
        <taxon>Clostridia</taxon>
        <taxon>Peptostreptococcales</taxon>
        <taxon>Peptostreptococcaceae</taxon>
        <taxon>Clostridioides</taxon>
    </lineage>
</organism>
<dbReference type="FunFam" id="3.20.20.140:FF:000076">
    <property type="entry name" value="Dihydropyrimidinase like 2"/>
    <property type="match status" value="1"/>
</dbReference>
<sequence length="456" mass="50918">MGTILRGGTIITSDKTYISDLRIEDEKIVEIGNNLEINGDKVIDATGKIVIPGGIDTHTHFDMNAGSITTADNFETGTRAAIAGGTTTILDFAEANEGENLLQGVEAYHKKASGNCYCDYGFHMTITCLNKDTFNHMEKLISDGIVSFKMYMAYDGMKVDDGTIYRVLKKARDLGCIVGFHCENGDLLDVLIEENIQNGNLETKYHPLTRPNIVEKESVSRLADITKLSNSKSYVVHLSCRESLETVKMAREKNIDMIVETCPQYLLLEDNLYNKDKFEGAKYVMSPPLRKKEDINYLWEGLSSGDIQTVGTDHCSFNFKGQKDLGIDDFSKIPNGAPGVEHRLALLYTYGVLENRISVNKFVEVTSTNAAKIFGMYPKKGEIAVGSDADIVILNINKEETISYKTQKQNVDYTPYEGFKVKCKVEDVFLRGNHVVQSCNVKEHPTGQYIKRKITK</sequence>
<gene>
    <name evidence="9" type="ORF">BN1095_330326</name>
    <name evidence="7" type="ORF">BN1096_630230</name>
    <name evidence="8" type="ORF">BN1097_640092</name>
</gene>
<dbReference type="InterPro" id="IPR011059">
    <property type="entry name" value="Metal-dep_hydrolase_composite"/>
</dbReference>
<comment type="cofactor">
    <cofactor evidence="1">
        <name>Zn(2+)</name>
        <dbReference type="ChEBI" id="CHEBI:29105"/>
    </cofactor>
</comment>
<accession>A0A069AMT8</accession>
<dbReference type="PANTHER" id="PTHR11647">
    <property type="entry name" value="HYDRANTOINASE/DIHYDROPYRIMIDINASE FAMILY MEMBER"/>
    <property type="match status" value="1"/>
</dbReference>
<keyword evidence="4 9" id="KW-0378">Hydrolase</keyword>
<dbReference type="EMBL" id="LK932517">
    <property type="protein sequence ID" value="CDS88140.1"/>
    <property type="molecule type" value="Genomic_DNA"/>
</dbReference>
<evidence type="ECO:0000256" key="3">
    <source>
        <dbReference type="ARBA" id="ARBA00022723"/>
    </source>
</evidence>